<accession>K6AUP2</accession>
<reference evidence="1 2" key="1">
    <citation type="submission" date="2012-02" db="EMBL/GenBank/DDBJ databases">
        <title>The Genome Sequence of Parabacteroides goldsteinii CL02T12C30.</title>
        <authorList>
            <consortium name="The Broad Institute Genome Sequencing Platform"/>
            <person name="Earl A."/>
            <person name="Ward D."/>
            <person name="Feldgarden M."/>
            <person name="Gevers D."/>
            <person name="Zitomersky N.L."/>
            <person name="Coyne M.J."/>
            <person name="Comstock L.E."/>
            <person name="Young S.K."/>
            <person name="Zeng Q."/>
            <person name="Gargeya S."/>
            <person name="Fitzgerald M."/>
            <person name="Haas B."/>
            <person name="Abouelleil A."/>
            <person name="Alvarado L."/>
            <person name="Arachchi H.M."/>
            <person name="Berlin A."/>
            <person name="Chapman S.B."/>
            <person name="Gearin G."/>
            <person name="Goldberg J."/>
            <person name="Griggs A."/>
            <person name="Gujja S."/>
            <person name="Hansen M."/>
            <person name="Heiman D."/>
            <person name="Howarth C."/>
            <person name="Larimer J."/>
            <person name="Lui A."/>
            <person name="MacDonald P.J.P."/>
            <person name="McCowen C."/>
            <person name="Montmayeur A."/>
            <person name="Murphy C."/>
            <person name="Neiman D."/>
            <person name="Pearson M."/>
            <person name="Priest M."/>
            <person name="Roberts A."/>
            <person name="Saif S."/>
            <person name="Shea T."/>
            <person name="Sisk P."/>
            <person name="Stolte C."/>
            <person name="Sykes S."/>
            <person name="Wortman J."/>
            <person name="Nusbaum C."/>
            <person name="Birren B."/>
        </authorList>
    </citation>
    <scope>NUCLEOTIDE SEQUENCE [LARGE SCALE GENOMIC DNA]</scope>
    <source>
        <strain evidence="1 2">CL02T12C30</strain>
    </source>
</reference>
<sequence>MIVVILKNYILICSFIINNLNLLIKCFASKENNVSLYVSI</sequence>
<gene>
    <name evidence="1" type="ORF">HMPREF1076_00410</name>
</gene>
<dbReference type="EMBL" id="AGZO01000007">
    <property type="protein sequence ID" value="EKN19488.1"/>
    <property type="molecule type" value="Genomic_DNA"/>
</dbReference>
<proteinExistence type="predicted"/>
<comment type="caution">
    <text evidence="1">The sequence shown here is derived from an EMBL/GenBank/DDBJ whole genome shotgun (WGS) entry which is preliminary data.</text>
</comment>
<evidence type="ECO:0000313" key="1">
    <source>
        <dbReference type="EMBL" id="EKN19488.1"/>
    </source>
</evidence>
<name>K6AUP2_9BACT</name>
<dbReference type="HOGENOM" id="CLU_3293687_0_0_10"/>
<protein>
    <submittedName>
        <fullName evidence="1">Uncharacterized protein</fullName>
    </submittedName>
</protein>
<organism evidence="1 2">
    <name type="scientific">Parabacteroides goldsteinii CL02T12C30</name>
    <dbReference type="NCBI Taxonomy" id="999418"/>
    <lineage>
        <taxon>Bacteria</taxon>
        <taxon>Pseudomonadati</taxon>
        <taxon>Bacteroidota</taxon>
        <taxon>Bacteroidia</taxon>
        <taxon>Bacteroidales</taxon>
        <taxon>Tannerellaceae</taxon>
        <taxon>Parabacteroides</taxon>
    </lineage>
</organism>
<evidence type="ECO:0000313" key="2">
    <source>
        <dbReference type="Proteomes" id="UP000006330"/>
    </source>
</evidence>
<dbReference type="AlphaFoldDB" id="K6AUP2"/>
<dbReference type="Proteomes" id="UP000006330">
    <property type="component" value="Unassembled WGS sequence"/>
</dbReference>